<reference evidence="1" key="1">
    <citation type="journal article" date="2022" name="bioRxiv">
        <title>Sequencing and chromosome-scale assembly of the giantPleurodeles waltlgenome.</title>
        <authorList>
            <person name="Brown T."/>
            <person name="Elewa A."/>
            <person name="Iarovenko S."/>
            <person name="Subramanian E."/>
            <person name="Araus A.J."/>
            <person name="Petzold A."/>
            <person name="Susuki M."/>
            <person name="Suzuki K.-i.T."/>
            <person name="Hayashi T."/>
            <person name="Toyoda A."/>
            <person name="Oliveira C."/>
            <person name="Osipova E."/>
            <person name="Leigh N.D."/>
            <person name="Simon A."/>
            <person name="Yun M.H."/>
        </authorList>
    </citation>
    <scope>NUCLEOTIDE SEQUENCE</scope>
    <source>
        <strain evidence="1">20211129_DDA</strain>
        <tissue evidence="1">Liver</tissue>
    </source>
</reference>
<keyword evidence="2" id="KW-1185">Reference proteome</keyword>
<dbReference type="EMBL" id="JANPWB010000005">
    <property type="protein sequence ID" value="KAJ1190466.1"/>
    <property type="molecule type" value="Genomic_DNA"/>
</dbReference>
<evidence type="ECO:0000313" key="1">
    <source>
        <dbReference type="EMBL" id="KAJ1190466.1"/>
    </source>
</evidence>
<dbReference type="AlphaFoldDB" id="A0AAV7UPZ5"/>
<dbReference type="Proteomes" id="UP001066276">
    <property type="component" value="Chromosome 3_1"/>
</dbReference>
<proteinExistence type="predicted"/>
<sequence length="180" mass="19588">MEASEGINVTFDFLRGDQRASPLGASTARDASQVTGQEPEHHWIILVLRADSLERGTEELDRASWSSGLWCWPERWCDRAVWRGERDGGGTSPGGGLVARLPHRGCYPGEREGTRQVRRVGELPAGTSREQEKDPHWACGAPLGPSWGAVMPGLDLQGGSAGGGHPEEWVPCLGQDINFY</sequence>
<name>A0AAV7UPZ5_PLEWA</name>
<protein>
    <submittedName>
        <fullName evidence="1">Uncharacterized protein</fullName>
    </submittedName>
</protein>
<evidence type="ECO:0000313" key="2">
    <source>
        <dbReference type="Proteomes" id="UP001066276"/>
    </source>
</evidence>
<gene>
    <name evidence="1" type="ORF">NDU88_007204</name>
</gene>
<organism evidence="1 2">
    <name type="scientific">Pleurodeles waltl</name>
    <name type="common">Iberian ribbed newt</name>
    <dbReference type="NCBI Taxonomy" id="8319"/>
    <lineage>
        <taxon>Eukaryota</taxon>
        <taxon>Metazoa</taxon>
        <taxon>Chordata</taxon>
        <taxon>Craniata</taxon>
        <taxon>Vertebrata</taxon>
        <taxon>Euteleostomi</taxon>
        <taxon>Amphibia</taxon>
        <taxon>Batrachia</taxon>
        <taxon>Caudata</taxon>
        <taxon>Salamandroidea</taxon>
        <taxon>Salamandridae</taxon>
        <taxon>Pleurodelinae</taxon>
        <taxon>Pleurodeles</taxon>
    </lineage>
</organism>
<comment type="caution">
    <text evidence="1">The sequence shown here is derived from an EMBL/GenBank/DDBJ whole genome shotgun (WGS) entry which is preliminary data.</text>
</comment>
<accession>A0AAV7UPZ5</accession>